<dbReference type="GO" id="GO:0032259">
    <property type="term" value="P:methylation"/>
    <property type="evidence" value="ECO:0007669"/>
    <property type="project" value="UniProtKB-KW"/>
</dbReference>
<sequence length="246" mass="28981">MKSLREIYEEHNDRLMHKWDHYIDVYDKHFSSYRDKGVVFVEIGVAHGGSLQMWRKYFGEKALLIGIDINPECKRFEEGNTKIFIGSQTDEDFLNNLKSLIPPVDILIDDGGHTMKQQITTFKTLFDHVKPTGLYVCEDLHTSYWYEYGGGLYNQNSFINFSKKFIDSMHAWYLPRSVQKRYFNNLTTSVRGLHFYDSMLIIEKEVIKKPENTLKGQETLSHHVANEGQRRKLTTIIKSWFKKKPQ</sequence>
<keyword evidence="1" id="KW-0808">Transferase</keyword>
<keyword evidence="1" id="KW-0489">Methyltransferase</keyword>
<dbReference type="AlphaFoldDB" id="A0A1I5UFV5"/>
<dbReference type="STRING" id="1465490.SAMN05444277_103256"/>
<gene>
    <name evidence="1" type="ORF">SAMN05444277_103256</name>
</gene>
<reference evidence="1 2" key="1">
    <citation type="submission" date="2016-10" db="EMBL/GenBank/DDBJ databases">
        <authorList>
            <person name="de Groot N.N."/>
        </authorList>
    </citation>
    <scope>NUCLEOTIDE SEQUENCE [LARGE SCALE GENOMIC DNA]</scope>
    <source>
        <strain evidence="1 2">DSM 28286</strain>
    </source>
</reference>
<dbReference type="RefSeq" id="WP_090656936.1">
    <property type="nucleotide sequence ID" value="NZ_FOXQ01000003.1"/>
</dbReference>
<evidence type="ECO:0000313" key="1">
    <source>
        <dbReference type="EMBL" id="SFP93917.1"/>
    </source>
</evidence>
<keyword evidence="2" id="KW-1185">Reference proteome</keyword>
<dbReference type="GO" id="GO:0008168">
    <property type="term" value="F:methyltransferase activity"/>
    <property type="evidence" value="ECO:0007669"/>
    <property type="project" value="UniProtKB-KW"/>
</dbReference>
<evidence type="ECO:0000313" key="2">
    <source>
        <dbReference type="Proteomes" id="UP000199031"/>
    </source>
</evidence>
<dbReference type="Proteomes" id="UP000199031">
    <property type="component" value="Unassembled WGS sequence"/>
</dbReference>
<accession>A0A1I5UFV5</accession>
<dbReference type="OrthoDB" id="9816564at2"/>
<name>A0A1I5UFV5_9BACT</name>
<dbReference type="InterPro" id="IPR029063">
    <property type="entry name" value="SAM-dependent_MTases_sf"/>
</dbReference>
<dbReference type="EMBL" id="FOXQ01000003">
    <property type="protein sequence ID" value="SFP93917.1"/>
    <property type="molecule type" value="Genomic_DNA"/>
</dbReference>
<dbReference type="Pfam" id="PF13578">
    <property type="entry name" value="Methyltransf_24"/>
    <property type="match status" value="1"/>
</dbReference>
<dbReference type="SUPFAM" id="SSF53335">
    <property type="entry name" value="S-adenosyl-L-methionine-dependent methyltransferases"/>
    <property type="match status" value="1"/>
</dbReference>
<organism evidence="1 2">
    <name type="scientific">Parafilimonas terrae</name>
    <dbReference type="NCBI Taxonomy" id="1465490"/>
    <lineage>
        <taxon>Bacteria</taxon>
        <taxon>Pseudomonadati</taxon>
        <taxon>Bacteroidota</taxon>
        <taxon>Chitinophagia</taxon>
        <taxon>Chitinophagales</taxon>
        <taxon>Chitinophagaceae</taxon>
        <taxon>Parafilimonas</taxon>
    </lineage>
</organism>
<dbReference type="Gene3D" id="3.40.50.150">
    <property type="entry name" value="Vaccinia Virus protein VP39"/>
    <property type="match status" value="1"/>
</dbReference>
<proteinExistence type="predicted"/>
<protein>
    <submittedName>
        <fullName evidence="1">Methyltransferase domain-containing protein</fullName>
    </submittedName>
</protein>